<dbReference type="PANTHER" id="PTHR11575:SF24">
    <property type="entry name" value="5'-NUCLEOTIDASE"/>
    <property type="match status" value="1"/>
</dbReference>
<dbReference type="InterPro" id="IPR029052">
    <property type="entry name" value="Metallo-depent_PP-like"/>
</dbReference>
<sequence length="1724" mass="181032">MKSKTVSLISLLLAAEMILGSLVPGIVRAEAILPAASEAGPGVISGDMETSAFALVDTDADAAAESGNEGQATQDFGLSDVALPAAQAAKFYSVTLDVYGGQAPYSYEAEGLPTGLILGAAEGKLEGTPEPGTEGTYPVTVKVTDASLPARSFSSTLVLEVKPEETGSVLQPAIDTLQISKIAGYAVGTTNKDGGVAEIVRFNRDNGKFYLVNGSTTPPSIDIVPLTGDGTLTKETSIDVKALAETGGFQFGDLTSLDINSATGTIAAAVQEAAYDKNGRILLLDYDGNFLQSYEAGVQPDMVKYTSDGRYILTADEGEPREEGVDPEGSVTIVDTQEGKVTRVKFDDPSVIEDLVHIRGTSDAKGKITGSGDKADAVHDLEPEYIALSADELTAYVSLQENNAVAIIDIPSGKVVGVHGLGYKDLNDPRNALDLVNDGAIKLENVPFYGMYMPDGIASYTASGQTYLLTANEGDVTEWPGRENGSKISKLVDLNPNSEAALFLQGKEAVYGKTEVAGDMGNDGVYLYGGRSFSVWNAGDLTQVYDSGNDFERITGERLPDYFNVSNSKVEKDDRSAKKGPEPEYVAVGEVGSKVFAFIGLERIGGVMTYEITDPEHPVFVNYTNTRDFAAGLNTDSGPEGLEFIPASDSPTGRPLLLVANEVGGTVAVLELKVTKVSLDKTALSLTVGGPAGKLNASAETGDGAGAEVRWSSADPQVAEVDNEGNVMPKAAGQTVVTARSEDGYGMAEAVVTVSEADADTWKLTVMHTNDTHAHLAEVARRATLVKQIRGEGGNSLLLDAGDVFSGDLYFTKWQGSADLTFMNYLQYDAMTFGNHEFDKGTGVLAEFVKNAHFPLVSSNIDFSKDKNIAPLLKEPVSFGAGKDGSGVKSGVYPYVVLEVDGHRVGVFGMTTEDTKETSSPGKDVVFRNAEIAAEETVRAMEKEGINIIIGLSHLGYARDKGLAKNVEGIDLIVGGHTHTKLDTPDVVIDEVHQTPTLVVQANEWGKFLGRVDLVFDSQGNVLTGPGQTGGGLITVDSKVEEDSIVKEMLAPYNAELEELKKQVVGVAAAVLDGERAQARSKETNLGNLIADGMLAKAKALKDADIALMNGGGIRASIDQGDITMGELRTVMPFGNTLYVLDVTGQQLKDGLENGISGAKSADLPGKFPQIAGMKFKWDPAQPAGAKVFDVQIKQGQGFVPLDLKATYRLATNSFVANGGDGYTSFAQAIEQGAYHEDLGYPDYEIFMEYVAALGGTVTPKVEGRIIEQAKPGEVGGNPGGSSPGSGSGTGSVTSPGAASPSAGQEPSGSQESVSAAELAGDSLKRSETVNAAGQSITRVSVMSTEILQSALDAASSNPQGELLISLPELKGGVELQLPLQTLAAGIKKGSQVALVIETALGTYRLPLGTLGQSLNRGGNLSISIVPVTASLQKELNLKTAALGGSVIDASAVDFRVSVGSDGQEQQVVDLNMNYISRVVFLEGAGANVIAVRYDERDGKLYPAPAVSRSENGKARLEIKSPENGVFMVIGFRKQFNDANGHWAEREIEAMASKLIVQGINDSHFAPGREITRAEFTALLVRSLGLSPKASGRGFGDVAAGGPLSGEIGAAVASGLVNGKGTNVFMPDDRITRAEMAVMVSRAIRLLETGRTEAANELNASQALARYSDSAAIPDWAVSSAGLLTQRSIVQGDADGEFTPSGFTTRAEATVILLRMMQALELAD</sequence>
<proteinExistence type="predicted"/>
<dbReference type="Proteomes" id="UP000679992">
    <property type="component" value="Unassembled WGS sequence"/>
</dbReference>
<organism evidence="4 5">
    <name type="scientific">Paenibacillus vini</name>
    <dbReference type="NCBI Taxonomy" id="1476024"/>
    <lineage>
        <taxon>Bacteria</taxon>
        <taxon>Bacillati</taxon>
        <taxon>Bacillota</taxon>
        <taxon>Bacilli</taxon>
        <taxon>Bacillales</taxon>
        <taxon>Paenibacillaceae</taxon>
        <taxon>Paenibacillus</taxon>
    </lineage>
</organism>
<evidence type="ECO:0000313" key="4">
    <source>
        <dbReference type="EMBL" id="GIP53962.1"/>
    </source>
</evidence>
<name>A0ABQ4MDB5_9BACL</name>
<feature type="compositionally biased region" description="Polar residues" evidence="2">
    <location>
        <begin position="1302"/>
        <end position="1314"/>
    </location>
</feature>
<dbReference type="InterPro" id="IPR015943">
    <property type="entry name" value="WD40/YVTN_repeat-like_dom_sf"/>
</dbReference>
<dbReference type="InterPro" id="IPR015919">
    <property type="entry name" value="Cadherin-like_sf"/>
</dbReference>
<gene>
    <name evidence="4" type="ORF">J42TS3_29970</name>
</gene>
<keyword evidence="5" id="KW-1185">Reference proteome</keyword>
<dbReference type="Gene3D" id="3.60.21.10">
    <property type="match status" value="1"/>
</dbReference>
<dbReference type="NCBIfam" id="NF038117">
    <property type="entry name" value="choice_anch_I"/>
    <property type="match status" value="1"/>
</dbReference>
<dbReference type="PANTHER" id="PTHR11575">
    <property type="entry name" value="5'-NUCLEOTIDASE-RELATED"/>
    <property type="match status" value="1"/>
</dbReference>
<dbReference type="InterPro" id="IPR003343">
    <property type="entry name" value="Big_2"/>
</dbReference>
<dbReference type="InterPro" id="IPR006179">
    <property type="entry name" value="5_nucleotidase/apyrase"/>
</dbReference>
<dbReference type="Gene3D" id="2.60.40.10">
    <property type="entry name" value="Immunoglobulins"/>
    <property type="match status" value="1"/>
</dbReference>
<dbReference type="Gene3D" id="2.130.10.10">
    <property type="entry name" value="YVTN repeat-like/Quinoprotein amine dehydrogenase"/>
    <property type="match status" value="1"/>
</dbReference>
<dbReference type="Gene3D" id="3.90.780.10">
    <property type="entry name" value="5'-Nucleotidase, C-terminal domain"/>
    <property type="match status" value="1"/>
</dbReference>
<dbReference type="InterPro" id="IPR013783">
    <property type="entry name" value="Ig-like_fold"/>
</dbReference>
<evidence type="ECO:0000256" key="2">
    <source>
        <dbReference type="SAM" id="MobiDB-lite"/>
    </source>
</evidence>
<dbReference type="PROSITE" id="PS00785">
    <property type="entry name" value="5_NUCLEOTIDASE_1"/>
    <property type="match status" value="1"/>
</dbReference>
<feature type="compositionally biased region" description="Gly residues" evidence="2">
    <location>
        <begin position="1274"/>
        <end position="1290"/>
    </location>
</feature>
<evidence type="ECO:0000259" key="3">
    <source>
        <dbReference type="PROSITE" id="PS51272"/>
    </source>
</evidence>
<dbReference type="PROSITE" id="PS51272">
    <property type="entry name" value="SLH"/>
    <property type="match status" value="3"/>
</dbReference>
<dbReference type="Pfam" id="PF02872">
    <property type="entry name" value="5_nucleotid_C"/>
    <property type="match status" value="1"/>
</dbReference>
<dbReference type="InterPro" id="IPR001119">
    <property type="entry name" value="SLH_dom"/>
</dbReference>
<dbReference type="SMART" id="SM00635">
    <property type="entry name" value="BID_2"/>
    <property type="match status" value="1"/>
</dbReference>
<dbReference type="Pfam" id="PF00395">
    <property type="entry name" value="SLH"/>
    <property type="match status" value="3"/>
</dbReference>
<dbReference type="InterPro" id="IPR008964">
    <property type="entry name" value="Invasin/intimin_cell_adhesion"/>
</dbReference>
<keyword evidence="1" id="KW-0732">Signal</keyword>
<dbReference type="InterPro" id="IPR008334">
    <property type="entry name" value="5'-Nucleotdase_C"/>
</dbReference>
<dbReference type="SUPFAM" id="SSF49313">
    <property type="entry name" value="Cadherin-like"/>
    <property type="match status" value="1"/>
</dbReference>
<dbReference type="InterPro" id="IPR055188">
    <property type="entry name" value="Choice_anch_I"/>
</dbReference>
<dbReference type="SUPFAM" id="SSF50969">
    <property type="entry name" value="YVTN repeat-like/Quinoprotein amine dehydrogenase"/>
    <property type="match status" value="1"/>
</dbReference>
<reference evidence="4 5" key="1">
    <citation type="submission" date="2021-03" db="EMBL/GenBank/DDBJ databases">
        <title>Antimicrobial resistance genes in bacteria isolated from Japanese honey, and their potential for conferring macrolide and lincosamide resistance in the American foulbrood pathogen Paenibacillus larvae.</title>
        <authorList>
            <person name="Okamoto M."/>
            <person name="Kumagai M."/>
            <person name="Kanamori H."/>
            <person name="Takamatsu D."/>
        </authorList>
    </citation>
    <scope>NUCLEOTIDE SEQUENCE [LARGE SCALE GENOMIC DNA]</scope>
    <source>
        <strain evidence="4 5">J42TS3</strain>
    </source>
</reference>
<dbReference type="InterPro" id="IPR006146">
    <property type="entry name" value="5'-Nucleotdase_CS"/>
</dbReference>
<evidence type="ECO:0000313" key="5">
    <source>
        <dbReference type="Proteomes" id="UP000679992"/>
    </source>
</evidence>
<dbReference type="Pfam" id="PF02368">
    <property type="entry name" value="Big_2"/>
    <property type="match status" value="1"/>
</dbReference>
<evidence type="ECO:0000256" key="1">
    <source>
        <dbReference type="ARBA" id="ARBA00022729"/>
    </source>
</evidence>
<protein>
    <recommendedName>
        <fullName evidence="3">SLH domain-containing protein</fullName>
    </recommendedName>
</protein>
<dbReference type="SUPFAM" id="SSF55816">
    <property type="entry name" value="5'-nucleotidase (syn. UDP-sugar hydrolase), C-terminal domain"/>
    <property type="match status" value="1"/>
</dbReference>
<feature type="region of interest" description="Disordered" evidence="2">
    <location>
        <begin position="1270"/>
        <end position="1322"/>
    </location>
</feature>
<dbReference type="SUPFAM" id="SSF49373">
    <property type="entry name" value="Invasin/intimin cell-adhesion fragments"/>
    <property type="match status" value="1"/>
</dbReference>
<feature type="domain" description="SLH" evidence="3">
    <location>
        <begin position="1531"/>
        <end position="1594"/>
    </location>
</feature>
<feature type="compositionally biased region" description="Low complexity" evidence="2">
    <location>
        <begin position="1291"/>
        <end position="1300"/>
    </location>
</feature>
<dbReference type="EMBL" id="BOSL01000009">
    <property type="protein sequence ID" value="GIP53962.1"/>
    <property type="molecule type" value="Genomic_DNA"/>
</dbReference>
<accession>A0ABQ4MDB5</accession>
<feature type="domain" description="SLH" evidence="3">
    <location>
        <begin position="1664"/>
        <end position="1724"/>
    </location>
</feature>
<dbReference type="InterPro" id="IPR004843">
    <property type="entry name" value="Calcineurin-like_PHP"/>
</dbReference>
<dbReference type="PRINTS" id="PR01607">
    <property type="entry name" value="APYRASEFAMLY"/>
</dbReference>
<dbReference type="SUPFAM" id="SSF56300">
    <property type="entry name" value="Metallo-dependent phosphatases"/>
    <property type="match status" value="1"/>
</dbReference>
<dbReference type="Pfam" id="PF05345">
    <property type="entry name" value="He_PIG"/>
    <property type="match status" value="1"/>
</dbReference>
<dbReference type="InterPro" id="IPR036907">
    <property type="entry name" value="5'-Nucleotdase_C_sf"/>
</dbReference>
<feature type="domain" description="SLH" evidence="3">
    <location>
        <begin position="1595"/>
        <end position="1654"/>
    </location>
</feature>
<dbReference type="Pfam" id="PF00149">
    <property type="entry name" value="Metallophos"/>
    <property type="match status" value="1"/>
</dbReference>
<dbReference type="Gene3D" id="2.60.40.1080">
    <property type="match status" value="1"/>
</dbReference>
<dbReference type="InterPro" id="IPR011044">
    <property type="entry name" value="Quino_amine_DH_bsu"/>
</dbReference>
<comment type="caution">
    <text evidence="4">The sequence shown here is derived from an EMBL/GenBank/DDBJ whole genome shotgun (WGS) entry which is preliminary data.</text>
</comment>
<dbReference type="Pfam" id="PF22494">
    <property type="entry name" value="choice_anch_I"/>
    <property type="match status" value="1"/>
</dbReference>